<protein>
    <submittedName>
        <fullName evidence="6">LysR family transcriptional regulator</fullName>
    </submittedName>
</protein>
<evidence type="ECO:0000313" key="6">
    <source>
        <dbReference type="EMBL" id="QJQ02466.1"/>
    </source>
</evidence>
<dbReference type="InterPro" id="IPR000847">
    <property type="entry name" value="LysR_HTH_N"/>
</dbReference>
<sequence length="290" mass="31477">MSLPNLDMDALRTLVAVQQLGSLHRAADGIGRSQSAVSQQMRKLEEQIGLPLFRRKGRKLTLTEAGELVLSYARRILSLNDEAVYAAHGTSIDGIVRFGLPEDFADTWLTAALGKFKRSHPAVQVQVAVERNGMLLERLDRGELDLVLAMGYESRADAHTLTTLQMAWIGPADMKTIPHTQGPLDLALYPLPCLFRRAGIEALGKANISWRAAYTTASLHSLWSGVEAGLGITLRTLVGLPPSLRQLGTREGLSPLPSVALCLHDGQDNSAQAVRQLKQVVIQSATSGLF</sequence>
<dbReference type="PANTHER" id="PTHR30579">
    <property type="entry name" value="TRANSCRIPTIONAL REGULATOR"/>
    <property type="match status" value="1"/>
</dbReference>
<dbReference type="Pfam" id="PF00126">
    <property type="entry name" value="HTH_1"/>
    <property type="match status" value="1"/>
</dbReference>
<dbReference type="Pfam" id="PF03466">
    <property type="entry name" value="LysR_substrate"/>
    <property type="match status" value="1"/>
</dbReference>
<feature type="domain" description="HTH lysR-type" evidence="5">
    <location>
        <begin position="6"/>
        <end position="63"/>
    </location>
</feature>
<organism evidence="6 7">
    <name type="scientific">Herbaspirillum rubrisubalbicans Os34</name>
    <dbReference type="NCBI Taxonomy" id="1235827"/>
    <lineage>
        <taxon>Bacteria</taxon>
        <taxon>Pseudomonadati</taxon>
        <taxon>Pseudomonadota</taxon>
        <taxon>Betaproteobacteria</taxon>
        <taxon>Burkholderiales</taxon>
        <taxon>Oxalobacteraceae</taxon>
        <taxon>Herbaspirillum</taxon>
    </lineage>
</organism>
<dbReference type="SUPFAM" id="SSF53850">
    <property type="entry name" value="Periplasmic binding protein-like II"/>
    <property type="match status" value="1"/>
</dbReference>
<dbReference type="FunFam" id="1.10.10.10:FF:000001">
    <property type="entry name" value="LysR family transcriptional regulator"/>
    <property type="match status" value="1"/>
</dbReference>
<dbReference type="EMBL" id="CP008956">
    <property type="protein sequence ID" value="QJQ02466.1"/>
    <property type="molecule type" value="Genomic_DNA"/>
</dbReference>
<dbReference type="Gene3D" id="1.10.10.10">
    <property type="entry name" value="Winged helix-like DNA-binding domain superfamily/Winged helix DNA-binding domain"/>
    <property type="match status" value="1"/>
</dbReference>
<dbReference type="InterPro" id="IPR005119">
    <property type="entry name" value="LysR_subst-bd"/>
</dbReference>
<evidence type="ECO:0000259" key="5">
    <source>
        <dbReference type="PROSITE" id="PS50931"/>
    </source>
</evidence>
<reference evidence="6 7" key="1">
    <citation type="journal article" date="2012" name="J. Bacteriol.">
        <title>Genome sequence of the pathogenic Herbaspirillum seropedicae strain Os34, isolated from rice roots.</title>
        <authorList>
            <person name="Ye W."/>
            <person name="Ye S."/>
            <person name="Liu J."/>
            <person name="Chang S."/>
            <person name="Chen M."/>
            <person name="Zhu B."/>
            <person name="Guo L."/>
            <person name="An Q."/>
        </authorList>
    </citation>
    <scope>NUCLEOTIDE SEQUENCE [LARGE SCALE GENOMIC DNA]</scope>
    <source>
        <strain evidence="6 7">Os34</strain>
    </source>
</reference>
<keyword evidence="3" id="KW-0238">DNA-binding</keyword>
<evidence type="ECO:0000256" key="1">
    <source>
        <dbReference type="ARBA" id="ARBA00009437"/>
    </source>
</evidence>
<evidence type="ECO:0000256" key="2">
    <source>
        <dbReference type="ARBA" id="ARBA00023015"/>
    </source>
</evidence>
<proteinExistence type="inferred from homology"/>
<gene>
    <name evidence="6" type="ORF">C798_20200</name>
</gene>
<dbReference type="PRINTS" id="PR00039">
    <property type="entry name" value="HTHLYSR"/>
</dbReference>
<dbReference type="AlphaFoldDB" id="A0A6M3ZVA6"/>
<accession>A0A6M3ZVA6</accession>
<dbReference type="InterPro" id="IPR050176">
    <property type="entry name" value="LTTR"/>
</dbReference>
<dbReference type="PANTHER" id="PTHR30579:SF7">
    <property type="entry name" value="HTH-TYPE TRANSCRIPTIONAL REGULATOR LRHA-RELATED"/>
    <property type="match status" value="1"/>
</dbReference>
<evidence type="ECO:0000256" key="4">
    <source>
        <dbReference type="ARBA" id="ARBA00023163"/>
    </source>
</evidence>
<keyword evidence="4" id="KW-0804">Transcription</keyword>
<dbReference type="PROSITE" id="PS50931">
    <property type="entry name" value="HTH_LYSR"/>
    <property type="match status" value="1"/>
</dbReference>
<dbReference type="Proteomes" id="UP000501648">
    <property type="component" value="Chromosome"/>
</dbReference>
<dbReference type="InterPro" id="IPR036390">
    <property type="entry name" value="WH_DNA-bd_sf"/>
</dbReference>
<evidence type="ECO:0000256" key="3">
    <source>
        <dbReference type="ARBA" id="ARBA00023125"/>
    </source>
</evidence>
<evidence type="ECO:0000313" key="7">
    <source>
        <dbReference type="Proteomes" id="UP000501648"/>
    </source>
</evidence>
<keyword evidence="2" id="KW-0805">Transcription regulation</keyword>
<comment type="similarity">
    <text evidence="1">Belongs to the LysR transcriptional regulatory family.</text>
</comment>
<dbReference type="GO" id="GO:0003700">
    <property type="term" value="F:DNA-binding transcription factor activity"/>
    <property type="evidence" value="ECO:0007669"/>
    <property type="project" value="InterPro"/>
</dbReference>
<dbReference type="GO" id="GO:0003677">
    <property type="term" value="F:DNA binding"/>
    <property type="evidence" value="ECO:0007669"/>
    <property type="project" value="UniProtKB-KW"/>
</dbReference>
<dbReference type="InterPro" id="IPR036388">
    <property type="entry name" value="WH-like_DNA-bd_sf"/>
</dbReference>
<dbReference type="SUPFAM" id="SSF46785">
    <property type="entry name" value="Winged helix' DNA-binding domain"/>
    <property type="match status" value="1"/>
</dbReference>
<dbReference type="Gene3D" id="3.40.190.10">
    <property type="entry name" value="Periplasmic binding protein-like II"/>
    <property type="match status" value="2"/>
</dbReference>
<dbReference type="RefSeq" id="WP_017455547.1">
    <property type="nucleotide sequence ID" value="NZ_CP008956.1"/>
</dbReference>
<name>A0A6M3ZVA6_9BURK</name>